<organism evidence="1 2">
    <name type="scientific">Parendozoicomonas haliclonae</name>
    <dbReference type="NCBI Taxonomy" id="1960125"/>
    <lineage>
        <taxon>Bacteria</taxon>
        <taxon>Pseudomonadati</taxon>
        <taxon>Pseudomonadota</taxon>
        <taxon>Gammaproteobacteria</taxon>
        <taxon>Oceanospirillales</taxon>
        <taxon>Endozoicomonadaceae</taxon>
        <taxon>Parendozoicomonas</taxon>
    </lineage>
</organism>
<dbReference type="EMBL" id="FWPT01000014">
    <property type="protein sequence ID" value="SMA50650.1"/>
    <property type="molecule type" value="Genomic_DNA"/>
</dbReference>
<sequence length="217" mass="24789">MPKITIVPDDSDLKPLEVRTKWQTIGDANATLISKRRMAEEFGKPAPVGELKENPVPWVKSGNLYLSLFETGDNSWKPIIINLANTQNRKLFTVLTGRHGSNMHFTKPDGQFTQVKDISHLRQDLQKKSQVMEQVPSDVDIMILDVTDPDFNSERRLRSCIRQHIQSGRTVILAWCFSIYAMKGVPENSTMDVINKKYPGLIDQPVRKIMRDDWSPV</sequence>
<gene>
    <name evidence="1" type="ORF">EHSB41UT_04467</name>
</gene>
<name>A0A1X7ARE0_9GAMM</name>
<evidence type="ECO:0000313" key="2">
    <source>
        <dbReference type="Proteomes" id="UP000196573"/>
    </source>
</evidence>
<dbReference type="Proteomes" id="UP000196573">
    <property type="component" value="Unassembled WGS sequence"/>
</dbReference>
<reference evidence="1 2" key="1">
    <citation type="submission" date="2017-03" db="EMBL/GenBank/DDBJ databases">
        <authorList>
            <person name="Afonso C.L."/>
            <person name="Miller P.J."/>
            <person name="Scott M.A."/>
            <person name="Spackman E."/>
            <person name="Goraichik I."/>
            <person name="Dimitrov K.M."/>
            <person name="Suarez D.L."/>
            <person name="Swayne D.E."/>
        </authorList>
    </citation>
    <scope>NUCLEOTIDE SEQUENCE [LARGE SCALE GENOMIC DNA]</scope>
    <source>
        <strain evidence="1">SB41UT1</strain>
    </source>
</reference>
<dbReference type="RefSeq" id="WP_133060631.1">
    <property type="nucleotide sequence ID" value="NZ_CBCSCN010000017.1"/>
</dbReference>
<proteinExistence type="predicted"/>
<dbReference type="AlphaFoldDB" id="A0A1X7ARE0"/>
<evidence type="ECO:0000313" key="1">
    <source>
        <dbReference type="EMBL" id="SMA50650.1"/>
    </source>
</evidence>
<protein>
    <submittedName>
        <fullName evidence="1">Uncharacterized protein</fullName>
    </submittedName>
</protein>
<dbReference type="OrthoDB" id="7065484at2"/>
<keyword evidence="2" id="KW-1185">Reference proteome</keyword>
<accession>A0A1X7ARE0</accession>